<name>A0A7R9A4L5_9CRUS</name>
<dbReference type="EMBL" id="LR900547">
    <property type="protein sequence ID" value="CAD7246078.1"/>
    <property type="molecule type" value="Genomic_DNA"/>
</dbReference>
<evidence type="ECO:0000256" key="5">
    <source>
        <dbReference type="ARBA" id="ARBA00023180"/>
    </source>
</evidence>
<keyword evidence="2" id="KW-0732">Signal</keyword>
<proteinExistence type="predicted"/>
<evidence type="ECO:0000313" key="9">
    <source>
        <dbReference type="Proteomes" id="UP000677054"/>
    </source>
</evidence>
<dbReference type="InterPro" id="IPR000436">
    <property type="entry name" value="Sushi_SCR_CCP_dom"/>
</dbReference>
<gene>
    <name evidence="8" type="ORF">DSTB1V02_LOCUS5940</name>
</gene>
<dbReference type="PANTHER" id="PTHR46393:SF7">
    <property type="entry name" value="COMPLEMENT C2"/>
    <property type="match status" value="1"/>
</dbReference>
<accession>A0A7R9A4L5</accession>
<keyword evidence="3" id="KW-0677">Repeat</keyword>
<dbReference type="CDD" id="cd00033">
    <property type="entry name" value="CCP"/>
    <property type="match status" value="2"/>
</dbReference>
<dbReference type="InterPro" id="IPR035976">
    <property type="entry name" value="Sushi/SCR/CCP_sf"/>
</dbReference>
<evidence type="ECO:0000256" key="3">
    <source>
        <dbReference type="ARBA" id="ARBA00022737"/>
    </source>
</evidence>
<evidence type="ECO:0000259" key="7">
    <source>
        <dbReference type="PROSITE" id="PS50923"/>
    </source>
</evidence>
<keyword evidence="5" id="KW-0325">Glycoprotein</keyword>
<keyword evidence="9" id="KW-1185">Reference proteome</keyword>
<sequence>TEIECQAPLPPLNGRLLTSGPFKMWDVARFQCDKGYVIVGSPLVACQPEGSWSSTPPVCRVGCGYPELTVPRGQFSPIKFYYQPGDTVLATCAPGYFLQGEDKLACSSNGTWEGTPGNCTLAM</sequence>
<feature type="non-terminal residue" evidence="8">
    <location>
        <position position="1"/>
    </location>
</feature>
<feature type="domain" description="Sushi" evidence="7">
    <location>
        <begin position="3"/>
        <end position="61"/>
    </location>
</feature>
<dbReference type="EMBL" id="CAJPEV010001030">
    <property type="protein sequence ID" value="CAG0890279.1"/>
    <property type="molecule type" value="Genomic_DNA"/>
</dbReference>
<feature type="disulfide bond" evidence="6">
    <location>
        <begin position="32"/>
        <end position="59"/>
    </location>
</feature>
<dbReference type="OrthoDB" id="10026788at2759"/>
<keyword evidence="1 6" id="KW-0768">Sushi</keyword>
<dbReference type="Proteomes" id="UP000677054">
    <property type="component" value="Unassembled WGS sequence"/>
</dbReference>
<dbReference type="Pfam" id="PF00084">
    <property type="entry name" value="Sushi"/>
    <property type="match status" value="2"/>
</dbReference>
<organism evidence="8">
    <name type="scientific">Darwinula stevensoni</name>
    <dbReference type="NCBI Taxonomy" id="69355"/>
    <lineage>
        <taxon>Eukaryota</taxon>
        <taxon>Metazoa</taxon>
        <taxon>Ecdysozoa</taxon>
        <taxon>Arthropoda</taxon>
        <taxon>Crustacea</taxon>
        <taxon>Oligostraca</taxon>
        <taxon>Ostracoda</taxon>
        <taxon>Podocopa</taxon>
        <taxon>Podocopida</taxon>
        <taxon>Darwinulocopina</taxon>
        <taxon>Darwinuloidea</taxon>
        <taxon>Darwinulidae</taxon>
        <taxon>Darwinula</taxon>
    </lineage>
</organism>
<feature type="domain" description="Sushi" evidence="7">
    <location>
        <begin position="66"/>
        <end position="121"/>
    </location>
</feature>
<dbReference type="SUPFAM" id="SSF57535">
    <property type="entry name" value="Complement control module/SCR domain"/>
    <property type="match status" value="2"/>
</dbReference>
<reference evidence="8" key="1">
    <citation type="submission" date="2020-11" db="EMBL/GenBank/DDBJ databases">
        <authorList>
            <person name="Tran Van P."/>
        </authorList>
    </citation>
    <scope>NUCLEOTIDE SEQUENCE</scope>
</reference>
<dbReference type="AlphaFoldDB" id="A0A7R9A4L5"/>
<evidence type="ECO:0000256" key="1">
    <source>
        <dbReference type="ARBA" id="ARBA00022659"/>
    </source>
</evidence>
<keyword evidence="4 6" id="KW-1015">Disulfide bond</keyword>
<dbReference type="PROSITE" id="PS50923">
    <property type="entry name" value="SUSHI"/>
    <property type="match status" value="2"/>
</dbReference>
<evidence type="ECO:0000256" key="4">
    <source>
        <dbReference type="ARBA" id="ARBA00023157"/>
    </source>
</evidence>
<evidence type="ECO:0000256" key="2">
    <source>
        <dbReference type="ARBA" id="ARBA00022729"/>
    </source>
</evidence>
<comment type="caution">
    <text evidence="6">Lacks conserved residue(s) required for the propagation of feature annotation.</text>
</comment>
<evidence type="ECO:0000313" key="8">
    <source>
        <dbReference type="EMBL" id="CAD7246078.1"/>
    </source>
</evidence>
<dbReference type="PANTHER" id="PTHR46393">
    <property type="entry name" value="SUSHI DOMAIN-CONTAINING PROTEIN"/>
    <property type="match status" value="1"/>
</dbReference>
<dbReference type="SMART" id="SM00032">
    <property type="entry name" value="CCP"/>
    <property type="match status" value="2"/>
</dbReference>
<feature type="disulfide bond" evidence="6">
    <location>
        <begin position="92"/>
        <end position="119"/>
    </location>
</feature>
<protein>
    <recommendedName>
        <fullName evidence="7">Sushi domain-containing protein</fullName>
    </recommendedName>
</protein>
<evidence type="ECO:0000256" key="6">
    <source>
        <dbReference type="PROSITE-ProRule" id="PRU00302"/>
    </source>
</evidence>
<dbReference type="Gene3D" id="2.10.70.10">
    <property type="entry name" value="Complement Module, domain 1"/>
    <property type="match status" value="2"/>
</dbReference>